<keyword evidence="3" id="KW-1133">Transmembrane helix</keyword>
<dbReference type="GO" id="GO:0005506">
    <property type="term" value="F:iron ion binding"/>
    <property type="evidence" value="ECO:0007669"/>
    <property type="project" value="InterPro"/>
</dbReference>
<keyword evidence="3" id="KW-0472">Membrane</keyword>
<keyword evidence="2" id="KW-0408">Iron</keyword>
<dbReference type="GO" id="GO:0016132">
    <property type="term" value="P:brassinosteroid biosynthetic process"/>
    <property type="evidence" value="ECO:0007669"/>
    <property type="project" value="TreeGrafter"/>
</dbReference>
<dbReference type="InterPro" id="IPR036396">
    <property type="entry name" value="Cyt_P450_sf"/>
</dbReference>
<reference evidence="4" key="2">
    <citation type="submission" date="2018-05" db="EMBL/GenBank/DDBJ databases">
        <title>OmerRS3 (Oryza meridionalis Reference Sequence Version 3).</title>
        <authorList>
            <person name="Zhang J."/>
            <person name="Kudrna D."/>
            <person name="Lee S."/>
            <person name="Talag J."/>
            <person name="Welchert J."/>
            <person name="Wing R.A."/>
        </authorList>
    </citation>
    <scope>NUCLEOTIDE SEQUENCE [LARGE SCALE GENOMIC DNA]</scope>
    <source>
        <strain evidence="4">cv. OR44</strain>
    </source>
</reference>
<sequence>MEFLMAGFGLTATVLAALLIRLLVIKRITSKLAQGKLPPGSRGLPILGETLDFFTQSPSLELLGFFKRRLDKYGPVFRTNIVGEDLIVSLDPEVNNFVFQQEGRLFRMWYPDSIMRIIGADSIITTLGSSHKYIKNMVFRLFGPENLRRDMIKDMQKTAEASLLSWLHHPSIELKEAASSMIFSITAKKLISYDSVTSDGNMWKQYDDFIQGLLSFPLCIPGTLFYKCMQEETTPTGVDIISLGNH</sequence>
<evidence type="ECO:0008006" key="6">
    <source>
        <dbReference type="Google" id="ProtNLM"/>
    </source>
</evidence>
<evidence type="ECO:0000313" key="5">
    <source>
        <dbReference type="Proteomes" id="UP000008021"/>
    </source>
</evidence>
<dbReference type="Gene3D" id="1.10.630.10">
    <property type="entry name" value="Cytochrome P450"/>
    <property type="match status" value="1"/>
</dbReference>
<dbReference type="GO" id="GO:0010268">
    <property type="term" value="P:brassinosteroid homeostasis"/>
    <property type="evidence" value="ECO:0007669"/>
    <property type="project" value="TreeGrafter"/>
</dbReference>
<dbReference type="GO" id="GO:0020037">
    <property type="term" value="F:heme binding"/>
    <property type="evidence" value="ECO:0007669"/>
    <property type="project" value="InterPro"/>
</dbReference>
<dbReference type="GO" id="GO:0016125">
    <property type="term" value="P:sterol metabolic process"/>
    <property type="evidence" value="ECO:0007669"/>
    <property type="project" value="TreeGrafter"/>
</dbReference>
<keyword evidence="1" id="KW-0479">Metal-binding</keyword>
<dbReference type="STRING" id="40149.A0A0E0FBD5"/>
<protein>
    <recommendedName>
        <fullName evidence="6">Cytochrome P450</fullName>
    </recommendedName>
</protein>
<evidence type="ECO:0000313" key="4">
    <source>
        <dbReference type="EnsemblPlants" id="OMERI12G06350.1"/>
    </source>
</evidence>
<reference evidence="4" key="1">
    <citation type="submission" date="2015-04" db="UniProtKB">
        <authorList>
            <consortium name="EnsemblPlants"/>
        </authorList>
    </citation>
    <scope>IDENTIFICATION</scope>
</reference>
<dbReference type="Gramene" id="OMERI12G06350.1">
    <property type="protein sequence ID" value="OMERI12G06350.1"/>
    <property type="gene ID" value="OMERI12G06350"/>
</dbReference>
<keyword evidence="3" id="KW-0812">Transmembrane</keyword>
<dbReference type="HOGENOM" id="CLU_001570_15_2_1"/>
<dbReference type="PANTHER" id="PTHR24286:SF81">
    <property type="entry name" value="CYTOCHROME P450 FAMILY PROTEIN, EXPRESSED"/>
    <property type="match status" value="1"/>
</dbReference>
<dbReference type="eggNOG" id="KOG0157">
    <property type="taxonomic scope" value="Eukaryota"/>
</dbReference>
<dbReference type="GO" id="GO:0004497">
    <property type="term" value="F:monooxygenase activity"/>
    <property type="evidence" value="ECO:0007669"/>
    <property type="project" value="InterPro"/>
</dbReference>
<name>A0A0E0FBD5_9ORYZ</name>
<evidence type="ECO:0000256" key="2">
    <source>
        <dbReference type="ARBA" id="ARBA00023004"/>
    </source>
</evidence>
<keyword evidence="5" id="KW-1185">Reference proteome</keyword>
<dbReference type="AlphaFoldDB" id="A0A0E0FBD5"/>
<dbReference type="GO" id="GO:0016705">
    <property type="term" value="F:oxidoreductase activity, acting on paired donors, with incorporation or reduction of molecular oxygen"/>
    <property type="evidence" value="ECO:0007669"/>
    <property type="project" value="InterPro"/>
</dbReference>
<dbReference type="SUPFAM" id="SSF48264">
    <property type="entry name" value="Cytochrome P450"/>
    <property type="match status" value="1"/>
</dbReference>
<organism evidence="4">
    <name type="scientific">Oryza meridionalis</name>
    <dbReference type="NCBI Taxonomy" id="40149"/>
    <lineage>
        <taxon>Eukaryota</taxon>
        <taxon>Viridiplantae</taxon>
        <taxon>Streptophyta</taxon>
        <taxon>Embryophyta</taxon>
        <taxon>Tracheophyta</taxon>
        <taxon>Spermatophyta</taxon>
        <taxon>Magnoliopsida</taxon>
        <taxon>Liliopsida</taxon>
        <taxon>Poales</taxon>
        <taxon>Poaceae</taxon>
        <taxon>BOP clade</taxon>
        <taxon>Oryzoideae</taxon>
        <taxon>Oryzeae</taxon>
        <taxon>Oryzinae</taxon>
        <taxon>Oryza</taxon>
    </lineage>
</organism>
<evidence type="ECO:0000256" key="1">
    <source>
        <dbReference type="ARBA" id="ARBA00022723"/>
    </source>
</evidence>
<evidence type="ECO:0000256" key="3">
    <source>
        <dbReference type="SAM" id="Phobius"/>
    </source>
</evidence>
<dbReference type="PANTHER" id="PTHR24286">
    <property type="entry name" value="CYTOCHROME P450 26"/>
    <property type="match status" value="1"/>
</dbReference>
<feature type="transmembrane region" description="Helical" evidence="3">
    <location>
        <begin position="6"/>
        <end position="24"/>
    </location>
</feature>
<dbReference type="Proteomes" id="UP000008021">
    <property type="component" value="Chromosome 12"/>
</dbReference>
<proteinExistence type="predicted"/>
<dbReference type="EnsemblPlants" id="OMERI12G06350.1">
    <property type="protein sequence ID" value="OMERI12G06350.1"/>
    <property type="gene ID" value="OMERI12G06350"/>
</dbReference>
<accession>A0A0E0FBD5</accession>